<comment type="caution">
    <text evidence="2">The sequence shown here is derived from an EMBL/GenBank/DDBJ whole genome shotgun (WGS) entry which is preliminary data.</text>
</comment>
<feature type="transmembrane region" description="Helical" evidence="1">
    <location>
        <begin position="52"/>
        <end position="75"/>
    </location>
</feature>
<keyword evidence="1" id="KW-0812">Transmembrane</keyword>
<evidence type="ECO:0000256" key="1">
    <source>
        <dbReference type="SAM" id="Phobius"/>
    </source>
</evidence>
<proteinExistence type="predicted"/>
<sequence length="117" mass="13085">MGFSAAFMYFPVLPVLIVAAVMLGLLVLAFPLMLLLRWLMPRAWRCALPPRTLLPACMLAIPVLLMTALMGHAAMQPDREITVQKPSREEIRARQALFRHLLPGREAGRPTLPADQE</sequence>
<dbReference type="RefSeq" id="WP_127790274.1">
    <property type="nucleotide sequence ID" value="NZ_SACL01000016.1"/>
</dbReference>
<dbReference type="AlphaFoldDB" id="A0A437LX57"/>
<gene>
    <name evidence="2" type="ORF">EOD42_24675</name>
</gene>
<keyword evidence="1" id="KW-1133">Transmembrane helix</keyword>
<protein>
    <submittedName>
        <fullName evidence="2">Uncharacterized protein</fullName>
    </submittedName>
</protein>
<organism evidence="2 3">
    <name type="scientific">Rhodovarius crocodyli</name>
    <dbReference type="NCBI Taxonomy" id="1979269"/>
    <lineage>
        <taxon>Bacteria</taxon>
        <taxon>Pseudomonadati</taxon>
        <taxon>Pseudomonadota</taxon>
        <taxon>Alphaproteobacteria</taxon>
        <taxon>Acetobacterales</taxon>
        <taxon>Roseomonadaceae</taxon>
        <taxon>Rhodovarius</taxon>
    </lineage>
</organism>
<name>A0A437LX57_9PROT</name>
<evidence type="ECO:0000313" key="2">
    <source>
        <dbReference type="EMBL" id="RVT89960.1"/>
    </source>
</evidence>
<dbReference type="OrthoDB" id="9857382at2"/>
<accession>A0A437LX57</accession>
<keyword evidence="1" id="KW-0472">Membrane</keyword>
<keyword evidence="3" id="KW-1185">Reference proteome</keyword>
<dbReference type="Proteomes" id="UP000282957">
    <property type="component" value="Unassembled WGS sequence"/>
</dbReference>
<feature type="transmembrane region" description="Helical" evidence="1">
    <location>
        <begin position="12"/>
        <end position="40"/>
    </location>
</feature>
<evidence type="ECO:0000313" key="3">
    <source>
        <dbReference type="Proteomes" id="UP000282957"/>
    </source>
</evidence>
<reference evidence="2 3" key="1">
    <citation type="submission" date="2019-01" db="EMBL/GenBank/DDBJ databases">
        <authorList>
            <person name="Chen W.-M."/>
        </authorList>
    </citation>
    <scope>NUCLEOTIDE SEQUENCE [LARGE SCALE GENOMIC DNA]</scope>
    <source>
        <strain evidence="2 3">CCP-6</strain>
    </source>
</reference>
<dbReference type="EMBL" id="SACL01000016">
    <property type="protein sequence ID" value="RVT89960.1"/>
    <property type="molecule type" value="Genomic_DNA"/>
</dbReference>